<dbReference type="VEuPathDB" id="FungiDB:ATEG_00812"/>
<dbReference type="PANTHER" id="PTHR24095:SF14">
    <property type="entry name" value="ACETYL-COENZYME A SYNTHETASE 1"/>
    <property type="match status" value="1"/>
</dbReference>
<dbReference type="InterPro" id="IPR000873">
    <property type="entry name" value="AMP-dep_synth/lig_dom"/>
</dbReference>
<dbReference type="PROSITE" id="PS00455">
    <property type="entry name" value="AMP_BINDING"/>
    <property type="match status" value="1"/>
</dbReference>
<dbReference type="STRING" id="341663.Q0CZS2"/>
<dbReference type="NCBIfam" id="NF001208">
    <property type="entry name" value="PRK00174.1"/>
    <property type="match status" value="1"/>
</dbReference>
<gene>
    <name evidence="10" type="ORF">ATEG_00812</name>
</gene>
<evidence type="ECO:0000259" key="7">
    <source>
        <dbReference type="Pfam" id="PF00501"/>
    </source>
</evidence>
<dbReference type="OMA" id="DCDVVWV"/>
<dbReference type="InterPro" id="IPR042099">
    <property type="entry name" value="ANL_N_sf"/>
</dbReference>
<dbReference type="SUPFAM" id="SSF56801">
    <property type="entry name" value="Acetyl-CoA synthetase-like"/>
    <property type="match status" value="1"/>
</dbReference>
<evidence type="ECO:0000256" key="4">
    <source>
        <dbReference type="ARBA" id="ARBA00022840"/>
    </source>
</evidence>
<dbReference type="InterPro" id="IPR020845">
    <property type="entry name" value="AMP-binding_CS"/>
</dbReference>
<feature type="domain" description="AMP-dependent synthetase/ligase" evidence="7">
    <location>
        <begin position="71"/>
        <end position="464"/>
    </location>
</feature>
<reference evidence="11" key="1">
    <citation type="submission" date="2005-09" db="EMBL/GenBank/DDBJ databases">
        <title>Annotation of the Aspergillus terreus NIH2624 genome.</title>
        <authorList>
            <person name="Birren B.W."/>
            <person name="Lander E.S."/>
            <person name="Galagan J.E."/>
            <person name="Nusbaum C."/>
            <person name="Devon K."/>
            <person name="Henn M."/>
            <person name="Ma L.-J."/>
            <person name="Jaffe D.B."/>
            <person name="Butler J."/>
            <person name="Alvarez P."/>
            <person name="Gnerre S."/>
            <person name="Grabherr M."/>
            <person name="Kleber M."/>
            <person name="Mauceli E.W."/>
            <person name="Brockman W."/>
            <person name="Rounsley S."/>
            <person name="Young S.K."/>
            <person name="LaButti K."/>
            <person name="Pushparaj V."/>
            <person name="DeCaprio D."/>
            <person name="Crawford M."/>
            <person name="Koehrsen M."/>
            <person name="Engels R."/>
            <person name="Montgomery P."/>
            <person name="Pearson M."/>
            <person name="Howarth C."/>
            <person name="Larson L."/>
            <person name="Luoma S."/>
            <person name="White J."/>
            <person name="Alvarado L."/>
            <person name="Kodira C.D."/>
            <person name="Zeng Q."/>
            <person name="Oleary S."/>
            <person name="Yandava C."/>
            <person name="Denning D.W."/>
            <person name="Nierman W.C."/>
            <person name="Milne T."/>
            <person name="Madden K."/>
        </authorList>
    </citation>
    <scope>NUCLEOTIDE SEQUENCE [LARGE SCALE GENOMIC DNA]</scope>
    <source>
        <strain evidence="11">NIH 2624 / FGSC A1156</strain>
    </source>
</reference>
<dbReference type="OrthoDB" id="1706066at2759"/>
<evidence type="ECO:0000259" key="9">
    <source>
        <dbReference type="Pfam" id="PF16177"/>
    </source>
</evidence>
<dbReference type="GeneID" id="4355573"/>
<dbReference type="AlphaFoldDB" id="Q0CZS2"/>
<dbReference type="GO" id="GO:0005829">
    <property type="term" value="C:cytosol"/>
    <property type="evidence" value="ECO:0007669"/>
    <property type="project" value="TreeGrafter"/>
</dbReference>
<evidence type="ECO:0000313" key="11">
    <source>
        <dbReference type="Proteomes" id="UP000007963"/>
    </source>
</evidence>
<dbReference type="InterPro" id="IPR045851">
    <property type="entry name" value="AMP-bd_C_sf"/>
</dbReference>
<comment type="similarity">
    <text evidence="1 5">Belongs to the ATP-dependent AMP-binding enzyme family.</text>
</comment>
<evidence type="ECO:0000259" key="8">
    <source>
        <dbReference type="Pfam" id="PF13193"/>
    </source>
</evidence>
<dbReference type="GO" id="GO:0016208">
    <property type="term" value="F:AMP binding"/>
    <property type="evidence" value="ECO:0007669"/>
    <property type="project" value="InterPro"/>
</dbReference>
<dbReference type="FunFam" id="3.40.50.12780:FF:000001">
    <property type="entry name" value="Acetyl-coenzyme A synthetase"/>
    <property type="match status" value="1"/>
</dbReference>
<organism evidence="10 11">
    <name type="scientific">Aspergillus terreus (strain NIH 2624 / FGSC A1156)</name>
    <dbReference type="NCBI Taxonomy" id="341663"/>
    <lineage>
        <taxon>Eukaryota</taxon>
        <taxon>Fungi</taxon>
        <taxon>Dikarya</taxon>
        <taxon>Ascomycota</taxon>
        <taxon>Pezizomycotina</taxon>
        <taxon>Eurotiomycetes</taxon>
        <taxon>Eurotiomycetidae</taxon>
        <taxon>Eurotiales</taxon>
        <taxon>Aspergillaceae</taxon>
        <taxon>Aspergillus</taxon>
        <taxon>Aspergillus subgen. Circumdati</taxon>
    </lineage>
</organism>
<dbReference type="InterPro" id="IPR025110">
    <property type="entry name" value="AMP-bd_C"/>
</dbReference>
<feature type="domain" description="AMP-binding enzyme C-terminal" evidence="8">
    <location>
        <begin position="519"/>
        <end position="597"/>
    </location>
</feature>
<keyword evidence="4 5" id="KW-0067">ATP-binding</keyword>
<comment type="catalytic activity">
    <reaction evidence="5">
        <text>acetate + ATP + CoA = acetyl-CoA + AMP + diphosphate</text>
        <dbReference type="Rhea" id="RHEA:23176"/>
        <dbReference type="ChEBI" id="CHEBI:30089"/>
        <dbReference type="ChEBI" id="CHEBI:30616"/>
        <dbReference type="ChEBI" id="CHEBI:33019"/>
        <dbReference type="ChEBI" id="CHEBI:57287"/>
        <dbReference type="ChEBI" id="CHEBI:57288"/>
        <dbReference type="ChEBI" id="CHEBI:456215"/>
        <dbReference type="EC" id="6.2.1.1"/>
    </reaction>
</comment>
<dbReference type="Proteomes" id="UP000007963">
    <property type="component" value="Unassembled WGS sequence"/>
</dbReference>
<keyword evidence="3 5" id="KW-0547">Nucleotide-binding</keyword>
<dbReference type="Pfam" id="PF16177">
    <property type="entry name" value="ACAS_N"/>
    <property type="match status" value="1"/>
</dbReference>
<dbReference type="Pfam" id="PF00501">
    <property type="entry name" value="AMP-binding"/>
    <property type="match status" value="1"/>
</dbReference>
<evidence type="ECO:0000256" key="5">
    <source>
        <dbReference type="RuleBase" id="RU361147"/>
    </source>
</evidence>
<dbReference type="EMBL" id="CH476594">
    <property type="protein sequence ID" value="EAU39458.1"/>
    <property type="molecule type" value="Genomic_DNA"/>
</dbReference>
<dbReference type="InterPro" id="IPR032387">
    <property type="entry name" value="ACAS_N"/>
</dbReference>
<name>Q0CZS2_ASPTN</name>
<dbReference type="eggNOG" id="KOG1175">
    <property type="taxonomic scope" value="Eukaryota"/>
</dbReference>
<dbReference type="GO" id="GO:0019427">
    <property type="term" value="P:acetyl-CoA biosynthetic process from acetate"/>
    <property type="evidence" value="ECO:0007669"/>
    <property type="project" value="InterPro"/>
</dbReference>
<dbReference type="GO" id="GO:0005524">
    <property type="term" value="F:ATP binding"/>
    <property type="evidence" value="ECO:0007669"/>
    <property type="project" value="UniProtKB-UniRule"/>
</dbReference>
<dbReference type="HOGENOM" id="CLU_000022_3_6_1"/>
<dbReference type="PANTHER" id="PTHR24095">
    <property type="entry name" value="ACETYL-COENZYME A SYNTHETASE"/>
    <property type="match status" value="1"/>
</dbReference>
<dbReference type="InterPro" id="IPR011904">
    <property type="entry name" value="Ac_CoA_lig"/>
</dbReference>
<proteinExistence type="inferred from homology"/>
<feature type="domain" description="Acetyl-coenzyme A synthetase N-terminal" evidence="9">
    <location>
        <begin position="13"/>
        <end position="69"/>
    </location>
</feature>
<dbReference type="EC" id="6.2.1.1" evidence="5"/>
<dbReference type="Gene3D" id="3.40.50.12780">
    <property type="entry name" value="N-terminal domain of ligase-like"/>
    <property type="match status" value="1"/>
</dbReference>
<feature type="region of interest" description="Disordered" evidence="6">
    <location>
        <begin position="627"/>
        <end position="648"/>
    </location>
</feature>
<evidence type="ECO:0000256" key="3">
    <source>
        <dbReference type="ARBA" id="ARBA00022741"/>
    </source>
</evidence>
<dbReference type="RefSeq" id="XP_001210898.1">
    <property type="nucleotide sequence ID" value="XM_001210898.1"/>
</dbReference>
<accession>Q0CZS2</accession>
<dbReference type="Gene3D" id="3.30.300.30">
    <property type="match status" value="1"/>
</dbReference>
<keyword evidence="2 5" id="KW-0436">Ligase</keyword>
<sequence>MSTHTHLKDFDEYQRLYEESTKSPETFWARTARSLLAFDKDFQTTYTGCMEQGKNAWFPDGLLNACYNCVDRHALRHPNKPAIIYEADEPNNSGTVTYGDLLRDVSQLAWVLRQHGVQKGDTVTIYMPNCSQVIVAMLACARLGAIHSVVFSGFSSASLAERIQDAGSNVVLTSDYGQRGGKRINTKSIVDHALQECPFVRAVIAFRRTDTAVDWVRGRDFWWHEEIVKAPIYLAPEAMGAEDPLFLIYTSGSTGKPKGILHTTAGYLVGAAASGKYTFNIHRDDRMFCSADVGWITGHTYTVYAPLLLGCATTVFEGTPTYPTPSRYWDIIEKHGITHLCAAPTALRVLKNAGNDCMDGYEMKDLRVLCTAGEPIAPEVWDWYSGAVGDGEGCVLDTYWQTETGSHLVAPLAGITPTKPGSVSLPFFGIKPAILDPGSGKEVTEHDDEGALVIKQPWPSMARTIWGAHELYMDTYFSRYPGYYFTGDLASRDKDGFYWIKGRADDIVNVSGHRISTAEIEAVILDHEQAIETAVVGVPDKVTGHSLNAFVSAKSDPRTDESTHDEVRKGVRTAIGSFAAPKSIFLVSDLPKTRSGKIMRRILRRIAGGEQDLGDLSTLMNPDSVAEVADQSVREPLSVDMFSAEPDG</sequence>
<evidence type="ECO:0000313" key="10">
    <source>
        <dbReference type="EMBL" id="EAU39458.1"/>
    </source>
</evidence>
<protein>
    <recommendedName>
        <fullName evidence="5">Acetyl-coenzyme A synthetase</fullName>
        <ecNumber evidence="5">6.2.1.1</ecNumber>
    </recommendedName>
</protein>
<dbReference type="NCBIfam" id="TIGR02188">
    <property type="entry name" value="Ac_CoA_lig_AcsA"/>
    <property type="match status" value="1"/>
</dbReference>
<evidence type="ECO:0000256" key="1">
    <source>
        <dbReference type="ARBA" id="ARBA00006432"/>
    </source>
</evidence>
<dbReference type="Pfam" id="PF13193">
    <property type="entry name" value="AMP-binding_C"/>
    <property type="match status" value="1"/>
</dbReference>
<dbReference type="GO" id="GO:0003987">
    <property type="term" value="F:acetate-CoA ligase activity"/>
    <property type="evidence" value="ECO:0007669"/>
    <property type="project" value="UniProtKB-UniRule"/>
</dbReference>
<evidence type="ECO:0000256" key="2">
    <source>
        <dbReference type="ARBA" id="ARBA00022598"/>
    </source>
</evidence>
<evidence type="ECO:0000256" key="6">
    <source>
        <dbReference type="SAM" id="MobiDB-lite"/>
    </source>
</evidence>